<gene>
    <name evidence="1" type="ORF">SCLCIDRAFT_962868</name>
</gene>
<reference evidence="1 2" key="1">
    <citation type="submission" date="2014-04" db="EMBL/GenBank/DDBJ databases">
        <authorList>
            <consortium name="DOE Joint Genome Institute"/>
            <person name="Kuo A."/>
            <person name="Kohler A."/>
            <person name="Nagy L.G."/>
            <person name="Floudas D."/>
            <person name="Copeland A."/>
            <person name="Barry K.W."/>
            <person name="Cichocki N."/>
            <person name="Veneault-Fourrey C."/>
            <person name="LaButti K."/>
            <person name="Lindquist E.A."/>
            <person name="Lipzen A."/>
            <person name="Lundell T."/>
            <person name="Morin E."/>
            <person name="Murat C."/>
            <person name="Sun H."/>
            <person name="Tunlid A."/>
            <person name="Henrissat B."/>
            <person name="Grigoriev I.V."/>
            <person name="Hibbett D.S."/>
            <person name="Martin F."/>
            <person name="Nordberg H.P."/>
            <person name="Cantor M.N."/>
            <person name="Hua S.X."/>
        </authorList>
    </citation>
    <scope>NUCLEOTIDE SEQUENCE [LARGE SCALE GENOMIC DNA]</scope>
    <source>
        <strain evidence="1 2">Foug A</strain>
    </source>
</reference>
<reference evidence="2" key="2">
    <citation type="submission" date="2015-01" db="EMBL/GenBank/DDBJ databases">
        <title>Evolutionary Origins and Diversification of the Mycorrhizal Mutualists.</title>
        <authorList>
            <consortium name="DOE Joint Genome Institute"/>
            <consortium name="Mycorrhizal Genomics Consortium"/>
            <person name="Kohler A."/>
            <person name="Kuo A."/>
            <person name="Nagy L.G."/>
            <person name="Floudas D."/>
            <person name="Copeland A."/>
            <person name="Barry K.W."/>
            <person name="Cichocki N."/>
            <person name="Veneault-Fourrey C."/>
            <person name="LaButti K."/>
            <person name="Lindquist E.A."/>
            <person name="Lipzen A."/>
            <person name="Lundell T."/>
            <person name="Morin E."/>
            <person name="Murat C."/>
            <person name="Riley R."/>
            <person name="Ohm R."/>
            <person name="Sun H."/>
            <person name="Tunlid A."/>
            <person name="Henrissat B."/>
            <person name="Grigoriev I.V."/>
            <person name="Hibbett D.S."/>
            <person name="Martin F."/>
        </authorList>
    </citation>
    <scope>NUCLEOTIDE SEQUENCE [LARGE SCALE GENOMIC DNA]</scope>
    <source>
        <strain evidence="2">Foug A</strain>
    </source>
</reference>
<sequence>MRKEQNNPTTNLHWMKCSLPAISSLIKSLQNGIKCIIGKGRHKSHIIGVFDTEAVIHQHNATFHPVSRSSA</sequence>
<name>A0A0C3DVJ6_9AGAM</name>
<dbReference type="Proteomes" id="UP000053989">
    <property type="component" value="Unassembled WGS sequence"/>
</dbReference>
<keyword evidence="2" id="KW-1185">Reference proteome</keyword>
<accession>A0A0C3DVJ6</accession>
<dbReference type="AlphaFoldDB" id="A0A0C3DVJ6"/>
<dbReference type="EMBL" id="KN822064">
    <property type="protein sequence ID" value="KIM60214.1"/>
    <property type="molecule type" value="Genomic_DNA"/>
</dbReference>
<organism evidence="1 2">
    <name type="scientific">Scleroderma citrinum Foug A</name>
    <dbReference type="NCBI Taxonomy" id="1036808"/>
    <lineage>
        <taxon>Eukaryota</taxon>
        <taxon>Fungi</taxon>
        <taxon>Dikarya</taxon>
        <taxon>Basidiomycota</taxon>
        <taxon>Agaricomycotina</taxon>
        <taxon>Agaricomycetes</taxon>
        <taxon>Agaricomycetidae</taxon>
        <taxon>Boletales</taxon>
        <taxon>Sclerodermatineae</taxon>
        <taxon>Sclerodermataceae</taxon>
        <taxon>Scleroderma</taxon>
    </lineage>
</organism>
<proteinExistence type="predicted"/>
<dbReference type="HOGENOM" id="CLU_2741538_0_0_1"/>
<protein>
    <submittedName>
        <fullName evidence="1">Uncharacterized protein</fullName>
    </submittedName>
</protein>
<evidence type="ECO:0000313" key="1">
    <source>
        <dbReference type="EMBL" id="KIM60214.1"/>
    </source>
</evidence>
<dbReference type="InParanoid" id="A0A0C3DVJ6"/>
<evidence type="ECO:0000313" key="2">
    <source>
        <dbReference type="Proteomes" id="UP000053989"/>
    </source>
</evidence>